<comment type="caution">
    <text evidence="3">The sequence shown here is derived from an EMBL/GenBank/DDBJ whole genome shotgun (WGS) entry which is preliminary data.</text>
</comment>
<dbReference type="SUPFAM" id="SSF52266">
    <property type="entry name" value="SGNH hydrolase"/>
    <property type="match status" value="1"/>
</dbReference>
<dbReference type="InterPro" id="IPR013830">
    <property type="entry name" value="SGNH_hydro"/>
</dbReference>
<dbReference type="Proteomes" id="UP000241203">
    <property type="component" value="Unassembled WGS sequence"/>
</dbReference>
<accession>A0A2P8GUD6</accession>
<reference evidence="3 5" key="1">
    <citation type="submission" date="2018-03" db="EMBL/GenBank/DDBJ databases">
        <title>Genomic Encyclopedia of Archaeal and Bacterial Type Strains, Phase II (KMG-II): from individual species to whole genera.</title>
        <authorList>
            <person name="Goeker M."/>
        </authorList>
    </citation>
    <scope>NUCLEOTIDE SEQUENCE [LARGE SCALE GENOMIC DNA]</scope>
    <source>
        <strain evidence="3 5">DSM 21548</strain>
    </source>
</reference>
<dbReference type="AlphaFoldDB" id="A0A2P8GUD6"/>
<dbReference type="InterPro" id="IPR029016">
    <property type="entry name" value="GAF-like_dom_sf"/>
</dbReference>
<gene>
    <name evidence="3" type="ORF">CLV49_1194</name>
    <name evidence="4" type="ORF">ELQ93_15005</name>
</gene>
<evidence type="ECO:0000259" key="2">
    <source>
        <dbReference type="SMART" id="SM00065"/>
    </source>
</evidence>
<evidence type="ECO:0000313" key="4">
    <source>
        <dbReference type="EMBL" id="RUQ84886.1"/>
    </source>
</evidence>
<dbReference type="Gene3D" id="3.30.450.40">
    <property type="match status" value="1"/>
</dbReference>
<dbReference type="InterPro" id="IPR036514">
    <property type="entry name" value="SGNH_hydro_sf"/>
</dbReference>
<feature type="region of interest" description="Disordered" evidence="1">
    <location>
        <begin position="1"/>
        <end position="42"/>
    </location>
</feature>
<dbReference type="SMART" id="SM00065">
    <property type="entry name" value="GAF"/>
    <property type="match status" value="1"/>
</dbReference>
<protein>
    <submittedName>
        <fullName evidence="3">GAF domain-containing protein</fullName>
    </submittedName>
</protein>
<feature type="domain" description="GAF" evidence="2">
    <location>
        <begin position="299"/>
        <end position="436"/>
    </location>
</feature>
<dbReference type="PANTHER" id="PTHR43102">
    <property type="entry name" value="SLR1143 PROTEIN"/>
    <property type="match status" value="1"/>
</dbReference>
<evidence type="ECO:0000313" key="5">
    <source>
        <dbReference type="Proteomes" id="UP000241203"/>
    </source>
</evidence>
<dbReference type="EMBL" id="RZGY01000002">
    <property type="protein sequence ID" value="RUQ84886.1"/>
    <property type="molecule type" value="Genomic_DNA"/>
</dbReference>
<dbReference type="PANTHER" id="PTHR43102:SF2">
    <property type="entry name" value="GAF DOMAIN-CONTAINING PROTEIN"/>
    <property type="match status" value="1"/>
</dbReference>
<organism evidence="3 5">
    <name type="scientific">Labedella gwakjiensis</name>
    <dbReference type="NCBI Taxonomy" id="390269"/>
    <lineage>
        <taxon>Bacteria</taxon>
        <taxon>Bacillati</taxon>
        <taxon>Actinomycetota</taxon>
        <taxon>Actinomycetes</taxon>
        <taxon>Micrococcales</taxon>
        <taxon>Microbacteriaceae</taxon>
        <taxon>Labedella</taxon>
    </lineage>
</organism>
<evidence type="ECO:0000313" key="6">
    <source>
        <dbReference type="Proteomes" id="UP000268291"/>
    </source>
</evidence>
<proteinExistence type="predicted"/>
<dbReference type="Gene3D" id="3.40.50.1110">
    <property type="entry name" value="SGNH hydrolase"/>
    <property type="match status" value="1"/>
</dbReference>
<keyword evidence="6" id="KW-1185">Reference proteome</keyword>
<evidence type="ECO:0000256" key="1">
    <source>
        <dbReference type="SAM" id="MobiDB-lite"/>
    </source>
</evidence>
<dbReference type="InterPro" id="IPR003018">
    <property type="entry name" value="GAF"/>
</dbReference>
<sequence length="436" mass="48229">MSPGRAGLGSRRWKRLHDRPKAPNDLRRPRGDPLPDPEDTVTRPLPRPIVRVLLRYWLANSPSSWRRRVTADDQPIVHAAGTDPDRVFIVGDGVASGRGVVTHELGLPGYLARSLTAITGNATDVEFAVHPDMTVESSIEAIASFDLRRFDAVLISVGHNEALALMSVARWRVELAGLLEEVQRRTPAQTQIFVLDVPTFGGRTALPPHLARVVDRHAGLLNEATAGLTLAPNMTVIPLSHDNEFEPETRHLYQQWADDMAFDITKRLDPDRVPIEVSDGRDEEARRRAVAELELAGRARDAVLDSIVETARQIFGAPIAAITLIREDTQTTRAASGAVIDDRPREGSFCDVTVRRSSHHIVEDTVADSRFAHYAAGIDAPPVRFYAGCPIISPDGHRVGALCVMDDRPRAFSRQDIRQLRALAELAERHLWSLPE</sequence>
<feature type="compositionally biased region" description="Basic and acidic residues" evidence="1">
    <location>
        <begin position="19"/>
        <end position="33"/>
    </location>
</feature>
<reference evidence="4 6" key="2">
    <citation type="submission" date="2018-12" db="EMBL/GenBank/DDBJ databases">
        <authorList>
            <person name="hu s."/>
            <person name="Xu Y."/>
            <person name="Xu B."/>
            <person name="Li F."/>
        </authorList>
    </citation>
    <scope>NUCLEOTIDE SEQUENCE [LARGE SCALE GENOMIC DNA]</scope>
    <source>
        <strain evidence="4 6">KSW2-17</strain>
    </source>
</reference>
<dbReference type="Pfam" id="PF13185">
    <property type="entry name" value="GAF_2"/>
    <property type="match status" value="1"/>
</dbReference>
<name>A0A2P8GUD6_9MICO</name>
<dbReference type="EMBL" id="PYAU01000001">
    <property type="protein sequence ID" value="PSL37587.1"/>
    <property type="molecule type" value="Genomic_DNA"/>
</dbReference>
<dbReference type="Pfam" id="PF13472">
    <property type="entry name" value="Lipase_GDSL_2"/>
    <property type="match status" value="1"/>
</dbReference>
<dbReference type="Proteomes" id="UP000268291">
    <property type="component" value="Unassembled WGS sequence"/>
</dbReference>
<evidence type="ECO:0000313" key="3">
    <source>
        <dbReference type="EMBL" id="PSL37587.1"/>
    </source>
</evidence>
<dbReference type="SUPFAM" id="SSF55781">
    <property type="entry name" value="GAF domain-like"/>
    <property type="match status" value="1"/>
</dbReference>